<dbReference type="EMBL" id="BGPR01000761">
    <property type="protein sequence ID" value="GBM34492.1"/>
    <property type="molecule type" value="Genomic_DNA"/>
</dbReference>
<gene>
    <name evidence="1" type="ORF">AVEN_106726_1</name>
</gene>
<protein>
    <submittedName>
        <fullName evidence="1">Uncharacterized protein</fullName>
    </submittedName>
</protein>
<comment type="caution">
    <text evidence="1">The sequence shown here is derived from an EMBL/GenBank/DDBJ whole genome shotgun (WGS) entry which is preliminary data.</text>
</comment>
<sequence>MRYQLHTRATAFENGACAQGVYARRAGNCCEFRMGEFPCFSENPAATTNHPALCPLLIVPSTICSCDDPSLYWGTTRHRRWALRATPPLLYPSEKREPAYLYGGFSSVKSRSLPYGTGKG</sequence>
<accession>A0A4Y2EYY5</accession>
<keyword evidence="2" id="KW-1185">Reference proteome</keyword>
<evidence type="ECO:0000313" key="1">
    <source>
        <dbReference type="EMBL" id="GBM34492.1"/>
    </source>
</evidence>
<evidence type="ECO:0000313" key="2">
    <source>
        <dbReference type="Proteomes" id="UP000499080"/>
    </source>
</evidence>
<proteinExistence type="predicted"/>
<dbReference type="Proteomes" id="UP000499080">
    <property type="component" value="Unassembled WGS sequence"/>
</dbReference>
<reference evidence="1 2" key="1">
    <citation type="journal article" date="2019" name="Sci. Rep.">
        <title>Orb-weaving spider Araneus ventricosus genome elucidates the spidroin gene catalogue.</title>
        <authorList>
            <person name="Kono N."/>
            <person name="Nakamura H."/>
            <person name="Ohtoshi R."/>
            <person name="Moran D.A.P."/>
            <person name="Shinohara A."/>
            <person name="Yoshida Y."/>
            <person name="Fujiwara M."/>
            <person name="Mori M."/>
            <person name="Tomita M."/>
            <person name="Arakawa K."/>
        </authorList>
    </citation>
    <scope>NUCLEOTIDE SEQUENCE [LARGE SCALE GENOMIC DNA]</scope>
</reference>
<organism evidence="1 2">
    <name type="scientific">Araneus ventricosus</name>
    <name type="common">Orbweaver spider</name>
    <name type="synonym">Epeira ventricosa</name>
    <dbReference type="NCBI Taxonomy" id="182803"/>
    <lineage>
        <taxon>Eukaryota</taxon>
        <taxon>Metazoa</taxon>
        <taxon>Ecdysozoa</taxon>
        <taxon>Arthropoda</taxon>
        <taxon>Chelicerata</taxon>
        <taxon>Arachnida</taxon>
        <taxon>Araneae</taxon>
        <taxon>Araneomorphae</taxon>
        <taxon>Entelegynae</taxon>
        <taxon>Araneoidea</taxon>
        <taxon>Araneidae</taxon>
        <taxon>Araneus</taxon>
    </lineage>
</organism>
<name>A0A4Y2EYY5_ARAVE</name>
<dbReference type="AlphaFoldDB" id="A0A4Y2EYY5"/>